<dbReference type="AlphaFoldDB" id="A0A010Z4A9"/>
<protein>
    <submittedName>
        <fullName evidence="2">Uncharacterized protein</fullName>
    </submittedName>
</protein>
<feature type="transmembrane region" description="Helical" evidence="1">
    <location>
        <begin position="20"/>
        <end position="37"/>
    </location>
</feature>
<keyword evidence="1" id="KW-0812">Transmembrane</keyword>
<evidence type="ECO:0000313" key="2">
    <source>
        <dbReference type="EMBL" id="EXG82218.1"/>
    </source>
</evidence>
<organism evidence="2 3">
    <name type="scientific">Cryptosporangium arvum DSM 44712</name>
    <dbReference type="NCBI Taxonomy" id="927661"/>
    <lineage>
        <taxon>Bacteria</taxon>
        <taxon>Bacillati</taxon>
        <taxon>Actinomycetota</taxon>
        <taxon>Actinomycetes</taxon>
        <taxon>Cryptosporangiales</taxon>
        <taxon>Cryptosporangiaceae</taxon>
        <taxon>Cryptosporangium</taxon>
    </lineage>
</organism>
<gene>
    <name evidence="2" type="ORF">CryarDRAFT_3377</name>
</gene>
<sequence>MVSLIHALVHELWPLPVEAPGVFLPLLVVLATAIPCFDSDRIAR</sequence>
<name>A0A010Z4A9_9ACTN</name>
<reference evidence="2 3" key="1">
    <citation type="submission" date="2013-07" db="EMBL/GenBank/DDBJ databases">
        <authorList>
            <consortium name="DOE Joint Genome Institute"/>
            <person name="Eisen J."/>
            <person name="Huntemann M."/>
            <person name="Han J."/>
            <person name="Chen A."/>
            <person name="Kyrpides N."/>
            <person name="Mavromatis K."/>
            <person name="Markowitz V."/>
            <person name="Palaniappan K."/>
            <person name="Ivanova N."/>
            <person name="Schaumberg A."/>
            <person name="Pati A."/>
            <person name="Liolios K."/>
            <person name="Nordberg H.P."/>
            <person name="Cantor M.N."/>
            <person name="Hua S.X."/>
            <person name="Woyke T."/>
        </authorList>
    </citation>
    <scope>NUCLEOTIDE SEQUENCE [LARGE SCALE GENOMIC DNA]</scope>
    <source>
        <strain evidence="2 3">DSM 44712</strain>
    </source>
</reference>
<keyword evidence="3" id="KW-1185">Reference proteome</keyword>
<evidence type="ECO:0000256" key="1">
    <source>
        <dbReference type="SAM" id="Phobius"/>
    </source>
</evidence>
<dbReference type="HOGENOM" id="CLU_3215154_0_0_11"/>
<keyword evidence="1" id="KW-0472">Membrane</keyword>
<keyword evidence="1" id="KW-1133">Transmembrane helix</keyword>
<evidence type="ECO:0000313" key="3">
    <source>
        <dbReference type="Proteomes" id="UP000021053"/>
    </source>
</evidence>
<dbReference type="EMBL" id="JFBT01000001">
    <property type="protein sequence ID" value="EXG82218.1"/>
    <property type="molecule type" value="Genomic_DNA"/>
</dbReference>
<accession>A0A010Z4A9</accession>
<proteinExistence type="predicted"/>
<dbReference type="RefSeq" id="WP_281174593.1">
    <property type="nucleotide sequence ID" value="NZ_KK073874.1"/>
</dbReference>
<dbReference type="Proteomes" id="UP000021053">
    <property type="component" value="Unassembled WGS sequence"/>
</dbReference>
<comment type="caution">
    <text evidence="2">The sequence shown here is derived from an EMBL/GenBank/DDBJ whole genome shotgun (WGS) entry which is preliminary data.</text>
</comment>